<protein>
    <recommendedName>
        <fullName evidence="2">MICOS complex subunit MIC19</fullName>
    </recommendedName>
</protein>
<accession>A0A2S2NN36</accession>
<dbReference type="EMBL" id="GGMR01005966">
    <property type="protein sequence ID" value="MBY18585.1"/>
    <property type="molecule type" value="Transcribed_RNA"/>
</dbReference>
<organism evidence="1">
    <name type="scientific">Schizaphis graminum</name>
    <name type="common">Green bug aphid</name>
    <dbReference type="NCBI Taxonomy" id="13262"/>
    <lineage>
        <taxon>Eukaryota</taxon>
        <taxon>Metazoa</taxon>
        <taxon>Ecdysozoa</taxon>
        <taxon>Arthropoda</taxon>
        <taxon>Hexapoda</taxon>
        <taxon>Insecta</taxon>
        <taxon>Pterygota</taxon>
        <taxon>Neoptera</taxon>
        <taxon>Paraneoptera</taxon>
        <taxon>Hemiptera</taxon>
        <taxon>Sternorrhyncha</taxon>
        <taxon>Aphidomorpha</taxon>
        <taxon>Aphidoidea</taxon>
        <taxon>Aphididae</taxon>
        <taxon>Aphidini</taxon>
        <taxon>Schizaphis</taxon>
    </lineage>
</organism>
<evidence type="ECO:0008006" key="2">
    <source>
        <dbReference type="Google" id="ProtNLM"/>
    </source>
</evidence>
<evidence type="ECO:0000313" key="1">
    <source>
        <dbReference type="EMBL" id="MBY18585.1"/>
    </source>
</evidence>
<name>A0A2S2NN36_SCHGA</name>
<sequence>MGGSSSTTRTLEIENPNVITLSDKVVERLRGQEQIAPVDQGSHILPTYVQPSSLQIQKVVQQELEANDKRWEQRFHHVNNSQKALSRNVEIEYKQTYENVKKLLPIIKDGVLSEATIEKENVLLDCLANNKGTPLNCTDAVKDYQKVLFQSTNQKL</sequence>
<proteinExistence type="predicted"/>
<gene>
    <name evidence="1" type="ORF">g.57153</name>
</gene>
<dbReference type="AlphaFoldDB" id="A0A2S2NN36"/>
<reference evidence="1" key="1">
    <citation type="submission" date="2018-04" db="EMBL/GenBank/DDBJ databases">
        <title>Transcriptome of Schizaphis graminum biotype I.</title>
        <authorList>
            <person name="Scully E.D."/>
            <person name="Geib S.M."/>
            <person name="Palmer N.A."/>
            <person name="Koch K."/>
            <person name="Bradshaw J."/>
            <person name="Heng-Moss T."/>
            <person name="Sarath G."/>
        </authorList>
    </citation>
    <scope>NUCLEOTIDE SEQUENCE</scope>
</reference>